<name>A0ACB1A7J3_MELEN</name>
<dbReference type="EMBL" id="CAVMJV010000065">
    <property type="protein sequence ID" value="CAK5087471.1"/>
    <property type="molecule type" value="Genomic_DNA"/>
</dbReference>
<proteinExistence type="predicted"/>
<comment type="caution">
    <text evidence="1">The sequence shown here is derived from an EMBL/GenBank/DDBJ whole genome shotgun (WGS) entry which is preliminary data.</text>
</comment>
<evidence type="ECO:0000313" key="2">
    <source>
        <dbReference type="Proteomes" id="UP001497535"/>
    </source>
</evidence>
<sequence length="71" mass="8125">MWNFQRRGIIRVLKFERVVGYLGEGNYFFNSSLAWGINRGWGIIRGRGINRVNTGIWGGELLFQSNSSMGN</sequence>
<keyword evidence="2" id="KW-1185">Reference proteome</keyword>
<dbReference type="Proteomes" id="UP001497535">
    <property type="component" value="Unassembled WGS sequence"/>
</dbReference>
<gene>
    <name evidence="1" type="ORF">MENTE1834_LOCUS35053</name>
</gene>
<organism evidence="1 2">
    <name type="scientific">Meloidogyne enterolobii</name>
    <name type="common">Root-knot nematode worm</name>
    <name type="synonym">Meloidogyne mayaguensis</name>
    <dbReference type="NCBI Taxonomy" id="390850"/>
    <lineage>
        <taxon>Eukaryota</taxon>
        <taxon>Metazoa</taxon>
        <taxon>Ecdysozoa</taxon>
        <taxon>Nematoda</taxon>
        <taxon>Chromadorea</taxon>
        <taxon>Rhabditida</taxon>
        <taxon>Tylenchina</taxon>
        <taxon>Tylenchomorpha</taxon>
        <taxon>Tylenchoidea</taxon>
        <taxon>Meloidogynidae</taxon>
        <taxon>Meloidogyninae</taxon>
        <taxon>Meloidogyne</taxon>
    </lineage>
</organism>
<protein>
    <submittedName>
        <fullName evidence="1">Uncharacterized protein</fullName>
    </submittedName>
</protein>
<evidence type="ECO:0000313" key="1">
    <source>
        <dbReference type="EMBL" id="CAK5087471.1"/>
    </source>
</evidence>
<accession>A0ACB1A7J3</accession>
<reference evidence="1" key="1">
    <citation type="submission" date="2023-11" db="EMBL/GenBank/DDBJ databases">
        <authorList>
            <person name="Poullet M."/>
        </authorList>
    </citation>
    <scope>NUCLEOTIDE SEQUENCE</scope>
    <source>
        <strain evidence="1">E1834</strain>
    </source>
</reference>